<gene>
    <name evidence="1" type="ORF">HPBE_LOCUS8187</name>
</gene>
<organism evidence="1">
    <name type="scientific">Heligmosomoides polygyrus</name>
    <name type="common">Parasitic roundworm</name>
    <dbReference type="NCBI Taxonomy" id="6339"/>
    <lineage>
        <taxon>Eukaryota</taxon>
        <taxon>Metazoa</taxon>
        <taxon>Ecdysozoa</taxon>
        <taxon>Nematoda</taxon>
        <taxon>Chromadorea</taxon>
        <taxon>Rhabditida</taxon>
        <taxon>Rhabditina</taxon>
        <taxon>Rhabditomorpha</taxon>
        <taxon>Strongyloidea</taxon>
        <taxon>Heligmosomidae</taxon>
        <taxon>Heligmosomoides</taxon>
    </lineage>
</organism>
<proteinExistence type="predicted"/>
<dbReference type="InterPro" id="IPR035109">
    <property type="entry name" value="ASPR"/>
</dbReference>
<accession>A0A3P8BFW5</accession>
<sequence length="97" mass="10699">MKDELASPKYVCPAEAMAGLMIRDPALREGKPSDEIMDLAATAMKDAVGKVKARNLPEVDIEMPCNICWLQKQSTSEFGCNYGKKNGKHEVVCVLLR</sequence>
<name>A0A3P8BFW5_HELPZ</name>
<dbReference type="Pfam" id="PF17641">
    <property type="entry name" value="ASPRs"/>
    <property type="match status" value="1"/>
</dbReference>
<reference evidence="1" key="1">
    <citation type="submission" date="2018-11" db="EMBL/GenBank/DDBJ databases">
        <authorList>
            <consortium name="Pathogen Informatics"/>
        </authorList>
    </citation>
    <scope>NUCLEOTIDE SEQUENCE [LARGE SCALE GENOMIC DNA]</scope>
</reference>
<dbReference type="AlphaFoldDB" id="A0A3P8BFW5"/>
<evidence type="ECO:0000313" key="1">
    <source>
        <dbReference type="EMBL" id="VDO75308.1"/>
    </source>
</evidence>
<protein>
    <submittedName>
        <fullName evidence="1">Uncharacterized protein</fullName>
    </submittedName>
</protein>
<dbReference type="EMBL" id="UZAH01026081">
    <property type="protein sequence ID" value="VDO75308.1"/>
    <property type="molecule type" value="Genomic_DNA"/>
</dbReference>